<accession>A0A563VLH2</accession>
<dbReference type="EMBL" id="CAACVJ010000048">
    <property type="protein sequence ID" value="VEP12289.1"/>
    <property type="molecule type" value="Genomic_DNA"/>
</dbReference>
<name>A0A563VLH2_9CYAN</name>
<dbReference type="Proteomes" id="UP000320055">
    <property type="component" value="Unassembled WGS sequence"/>
</dbReference>
<proteinExistence type="predicted"/>
<feature type="region of interest" description="Disordered" evidence="1">
    <location>
        <begin position="1"/>
        <end position="26"/>
    </location>
</feature>
<protein>
    <submittedName>
        <fullName evidence="2">Uncharacterized protein</fullName>
    </submittedName>
</protein>
<dbReference type="AlphaFoldDB" id="A0A563VLH2"/>
<gene>
    <name evidence="2" type="ORF">H1P_1410004</name>
</gene>
<evidence type="ECO:0000313" key="3">
    <source>
        <dbReference type="Proteomes" id="UP000320055"/>
    </source>
</evidence>
<evidence type="ECO:0000256" key="1">
    <source>
        <dbReference type="SAM" id="MobiDB-lite"/>
    </source>
</evidence>
<reference evidence="2 3" key="1">
    <citation type="submission" date="2019-01" db="EMBL/GenBank/DDBJ databases">
        <authorList>
            <person name="Brito A."/>
        </authorList>
    </citation>
    <scope>NUCLEOTIDE SEQUENCE [LARGE SCALE GENOMIC DNA]</scope>
    <source>
        <strain evidence="2">1</strain>
    </source>
</reference>
<sequence length="26" mass="3014">MNNMQVYIDRLDDKSSETKDRAIATV</sequence>
<keyword evidence="3" id="KW-1185">Reference proteome</keyword>
<feature type="compositionally biased region" description="Basic and acidic residues" evidence="1">
    <location>
        <begin position="9"/>
        <end position="26"/>
    </location>
</feature>
<organism evidence="2 3">
    <name type="scientific">Hyella patelloides LEGE 07179</name>
    <dbReference type="NCBI Taxonomy" id="945734"/>
    <lineage>
        <taxon>Bacteria</taxon>
        <taxon>Bacillati</taxon>
        <taxon>Cyanobacteriota</taxon>
        <taxon>Cyanophyceae</taxon>
        <taxon>Pleurocapsales</taxon>
        <taxon>Hyellaceae</taxon>
        <taxon>Hyella</taxon>
    </lineage>
</organism>
<evidence type="ECO:0000313" key="2">
    <source>
        <dbReference type="EMBL" id="VEP12289.1"/>
    </source>
</evidence>